<evidence type="ECO:0000313" key="5">
    <source>
        <dbReference type="EMBL" id="KAJ9673110.1"/>
    </source>
</evidence>
<dbReference type="CDD" id="cd03784">
    <property type="entry name" value="GT1_Gtf-like"/>
    <property type="match status" value="1"/>
</dbReference>
<protein>
    <recommendedName>
        <fullName evidence="4">Glycosyltransferase</fullName>
        <ecNumber evidence="4">2.4.1.-</ecNumber>
    </recommendedName>
</protein>
<dbReference type="FunFam" id="3.40.50.2000:FF:000056">
    <property type="entry name" value="Glycosyltransferase"/>
    <property type="match status" value="1"/>
</dbReference>
<organism evidence="5 6">
    <name type="scientific">Vitis rotundifolia</name>
    <name type="common">Muscadine grape</name>
    <dbReference type="NCBI Taxonomy" id="103349"/>
    <lineage>
        <taxon>Eukaryota</taxon>
        <taxon>Viridiplantae</taxon>
        <taxon>Streptophyta</taxon>
        <taxon>Embryophyta</taxon>
        <taxon>Tracheophyta</taxon>
        <taxon>Spermatophyta</taxon>
        <taxon>Magnoliopsida</taxon>
        <taxon>eudicotyledons</taxon>
        <taxon>Gunneridae</taxon>
        <taxon>Pentapetalae</taxon>
        <taxon>rosids</taxon>
        <taxon>Vitales</taxon>
        <taxon>Vitaceae</taxon>
        <taxon>Viteae</taxon>
        <taxon>Vitis</taxon>
    </lineage>
</organism>
<keyword evidence="6" id="KW-1185">Reference proteome</keyword>
<dbReference type="InterPro" id="IPR035595">
    <property type="entry name" value="UDP_glycos_trans_CS"/>
</dbReference>
<accession>A0AA38YMC1</accession>
<dbReference type="InterPro" id="IPR050481">
    <property type="entry name" value="UDP-glycosyltransf_plant"/>
</dbReference>
<evidence type="ECO:0000313" key="6">
    <source>
        <dbReference type="Proteomes" id="UP001168098"/>
    </source>
</evidence>
<name>A0AA38YMC1_VITRO</name>
<dbReference type="Gene3D" id="3.40.50.2000">
    <property type="entry name" value="Glycogen Phosphorylase B"/>
    <property type="match status" value="2"/>
</dbReference>
<evidence type="ECO:0000256" key="2">
    <source>
        <dbReference type="ARBA" id="ARBA00022679"/>
    </source>
</evidence>
<dbReference type="EC" id="2.4.1.-" evidence="4"/>
<dbReference type="AlphaFoldDB" id="A0AA38YMC1"/>
<dbReference type="SUPFAM" id="SSF53756">
    <property type="entry name" value="UDP-Glycosyltransferase/glycogen phosphorylase"/>
    <property type="match status" value="1"/>
</dbReference>
<keyword evidence="3" id="KW-0328">Glycosyltransferase</keyword>
<evidence type="ECO:0000256" key="1">
    <source>
        <dbReference type="ARBA" id="ARBA00009995"/>
    </source>
</evidence>
<dbReference type="GO" id="GO:0035251">
    <property type="term" value="F:UDP-glucosyltransferase activity"/>
    <property type="evidence" value="ECO:0007669"/>
    <property type="project" value="InterPro"/>
</dbReference>
<dbReference type="Proteomes" id="UP001168098">
    <property type="component" value="Unassembled WGS sequence"/>
</dbReference>
<dbReference type="EMBL" id="JARBHA010000019">
    <property type="protein sequence ID" value="KAJ9673110.1"/>
    <property type="molecule type" value="Genomic_DNA"/>
</dbReference>
<comment type="caution">
    <text evidence="5">The sequence shown here is derived from an EMBL/GenBank/DDBJ whole genome shotgun (WGS) entry which is preliminary data.</text>
</comment>
<dbReference type="Pfam" id="PF00201">
    <property type="entry name" value="UDPGT"/>
    <property type="match status" value="1"/>
</dbReference>
<dbReference type="PANTHER" id="PTHR48048:SF83">
    <property type="entry name" value="GLYCOSYLTRANSFERASE"/>
    <property type="match status" value="1"/>
</dbReference>
<dbReference type="PANTHER" id="PTHR48048">
    <property type="entry name" value="GLYCOSYLTRANSFERASE"/>
    <property type="match status" value="1"/>
</dbReference>
<evidence type="ECO:0000256" key="4">
    <source>
        <dbReference type="RuleBase" id="RU362057"/>
    </source>
</evidence>
<gene>
    <name evidence="5" type="ORF">PVL29_026404</name>
</gene>
<reference evidence="5 6" key="1">
    <citation type="journal article" date="2023" name="BMC Biotechnol.">
        <title>Vitis rotundifolia cv Carlos genome sequencing.</title>
        <authorList>
            <person name="Huff M."/>
            <person name="Hulse-Kemp A."/>
            <person name="Scheffler B."/>
            <person name="Youngblood R."/>
            <person name="Simpson S."/>
            <person name="Babiker E."/>
            <person name="Staton M."/>
        </authorList>
    </citation>
    <scope>NUCLEOTIDE SEQUENCE [LARGE SCALE GENOMIC DNA]</scope>
    <source>
        <tissue evidence="5">Leaf</tissue>
    </source>
</reference>
<dbReference type="InterPro" id="IPR002213">
    <property type="entry name" value="UDP_glucos_trans"/>
</dbReference>
<dbReference type="PROSITE" id="PS00375">
    <property type="entry name" value="UDPGT"/>
    <property type="match status" value="1"/>
</dbReference>
<proteinExistence type="inferred from homology"/>
<comment type="similarity">
    <text evidence="1 3">Belongs to the UDP-glycosyltransferase family.</text>
</comment>
<sequence length="472" mass="52172">MEMKAELVFIPIPEIGHFQSMLQLANHLVSRHHALSVTFLNFSAFFASAPPPPAASSLPGIRFITLPQVDLPQLDDVSGVDCYLISLQLLKPHIKHAIQTHVLASDSTQLAGLVLDPVASAMIDLAAELGVASYIYFPSGAAMLEQVLRFSDLDSQVSELPATELTLPISVNPVPRRVLQTAVLEKDEDGYDPMLYLGRRFREAKGIIVNTLTELEPDVAELVSNRQYPPVYPVGPLIDPPDRTDDRIIKWLDDKPAGSVVFLCFGSRGALGTAQVQEIAHGLERSGYSFLWSLRQPPRVKHALPSDYTNPAEVLPDGFLDRTAEKGLVCGWTPQLKILSHPSIGGFISHGGWNSILESLWCGVPIMVWPMYAEQKLNACKIVRELGLGVGVTENEDYIDGRDLLMIYTDGGDLVKSEKLEIGVKRLMDGDNEVRRKVKQMSDTFREVAMDDGSSFVILQQFIDDVFTEIKK</sequence>
<evidence type="ECO:0000256" key="3">
    <source>
        <dbReference type="RuleBase" id="RU003718"/>
    </source>
</evidence>
<keyword evidence="2 3" id="KW-0808">Transferase</keyword>